<feature type="domain" description="MOFRL" evidence="1">
    <location>
        <begin position="315"/>
        <end position="422"/>
    </location>
</feature>
<dbReference type="InterPro" id="IPR038614">
    <property type="entry name" value="GK_N_sf"/>
</dbReference>
<accession>A0A5A7MR95</accession>
<dbReference type="InterPro" id="IPR025286">
    <property type="entry name" value="MOFRL_assoc_dom"/>
</dbReference>
<dbReference type="Pfam" id="PF05161">
    <property type="entry name" value="MOFRL"/>
    <property type="match status" value="1"/>
</dbReference>
<dbReference type="Gene3D" id="3.40.50.10180">
    <property type="entry name" value="Glycerate kinase, MOFRL-like N-terminal domain"/>
    <property type="match status" value="1"/>
</dbReference>
<evidence type="ECO:0000313" key="3">
    <source>
        <dbReference type="EMBL" id="GEQ97389.1"/>
    </source>
</evidence>
<organism evidence="3 4">
    <name type="scientific">Iodidimonas gelatinilytica</name>
    <dbReference type="NCBI Taxonomy" id="1236966"/>
    <lineage>
        <taxon>Bacteria</taxon>
        <taxon>Pseudomonadati</taxon>
        <taxon>Pseudomonadota</taxon>
        <taxon>Alphaproteobacteria</taxon>
        <taxon>Iodidimonadales</taxon>
        <taxon>Iodidimonadaceae</taxon>
        <taxon>Iodidimonas</taxon>
    </lineage>
</organism>
<dbReference type="PANTHER" id="PTHR12227">
    <property type="entry name" value="GLYCERATE KINASE"/>
    <property type="match status" value="1"/>
</dbReference>
<dbReference type="EMBL" id="BKCL01000002">
    <property type="protein sequence ID" value="GEQ97389.1"/>
    <property type="molecule type" value="Genomic_DNA"/>
</dbReference>
<dbReference type="PANTHER" id="PTHR12227:SF0">
    <property type="entry name" value="GLYCERATE KINASE"/>
    <property type="match status" value="1"/>
</dbReference>
<dbReference type="Proteomes" id="UP000322084">
    <property type="component" value="Unassembled WGS sequence"/>
</dbReference>
<protein>
    <submittedName>
        <fullName evidence="3">Hydroxypyruvate reductase</fullName>
    </submittedName>
</protein>
<dbReference type="Pfam" id="PF13660">
    <property type="entry name" value="DUF4147"/>
    <property type="match status" value="1"/>
</dbReference>
<dbReference type="InterPro" id="IPR039760">
    <property type="entry name" value="MOFRL_protein"/>
</dbReference>
<dbReference type="InterPro" id="IPR007835">
    <property type="entry name" value="MOFRL"/>
</dbReference>
<keyword evidence="3" id="KW-0670">Pyruvate</keyword>
<evidence type="ECO:0000259" key="2">
    <source>
        <dbReference type="Pfam" id="PF13660"/>
    </source>
</evidence>
<dbReference type="GO" id="GO:0005737">
    <property type="term" value="C:cytoplasm"/>
    <property type="evidence" value="ECO:0007669"/>
    <property type="project" value="TreeGrafter"/>
</dbReference>
<dbReference type="Gene3D" id="3.40.1480.10">
    <property type="entry name" value="MOFRL domain"/>
    <property type="match status" value="1"/>
</dbReference>
<gene>
    <name evidence="3" type="ORF">JCM17844_10260</name>
</gene>
<dbReference type="AlphaFoldDB" id="A0A5A7MR95"/>
<dbReference type="SUPFAM" id="SSF82544">
    <property type="entry name" value="GckA/TtuD-like"/>
    <property type="match status" value="1"/>
</dbReference>
<dbReference type="GO" id="GO:0008887">
    <property type="term" value="F:glycerate kinase activity"/>
    <property type="evidence" value="ECO:0007669"/>
    <property type="project" value="InterPro"/>
</dbReference>
<name>A0A5A7MR95_9PROT</name>
<dbReference type="InterPro" id="IPR037035">
    <property type="entry name" value="GK-like_C_sf"/>
</dbReference>
<evidence type="ECO:0000313" key="4">
    <source>
        <dbReference type="Proteomes" id="UP000322084"/>
    </source>
</evidence>
<evidence type="ECO:0000259" key="1">
    <source>
        <dbReference type="Pfam" id="PF05161"/>
    </source>
</evidence>
<proteinExistence type="predicted"/>
<comment type="caution">
    <text evidence="3">The sequence shown here is derived from an EMBL/GenBank/DDBJ whole genome shotgun (WGS) entry which is preliminary data.</text>
</comment>
<reference evidence="3 4" key="1">
    <citation type="submission" date="2019-09" db="EMBL/GenBank/DDBJ databases">
        <title>NBRP : Genome information of microbial organism related human and environment.</title>
        <authorList>
            <person name="Hattori M."/>
            <person name="Oshima K."/>
            <person name="Inaba H."/>
            <person name="Suda W."/>
            <person name="Sakamoto M."/>
            <person name="Iino T."/>
            <person name="Kitahara M."/>
            <person name="Oshida Y."/>
            <person name="Iida T."/>
            <person name="Kudo T."/>
            <person name="Itoh T."/>
            <person name="Ohkuma M."/>
        </authorList>
    </citation>
    <scope>NUCLEOTIDE SEQUENCE [LARGE SCALE GENOMIC DNA]</scope>
    <source>
        <strain evidence="3 4">Hi-2</strain>
    </source>
</reference>
<feature type="domain" description="MOFRL-associated" evidence="2">
    <location>
        <begin position="18"/>
        <end position="234"/>
    </location>
</feature>
<sequence length="438" mass="45980">MSMVSKNSQSSMPPRRLLEHLFESAVASVAAHHCLPQHLPQTSAIGRTLVLGAGKAAAAMAQTVAQSVPGRLEGLVVTRYGHTVDEEIPGITVIEAAHPVPDEMSLKAASDMLALASSTGPNDRLIFLASGGGSSVLALPIPGLDFTKKRELMRHLVLCGAPISDINTVRKHVSAIKGGRLLDAARYAGEVLTLVISDVPGDDPALVASGPTIPDPSRVAKARAVIERWGAPDREEILDLLRQEEAETPKSAPCTHRIIVAARAADCLSSAYETARSMGLDVVDLGDRLEGVSAQLGQDHARLALKAQAQGRPTLILSGGETTVQLDSSSVGGCGGPNLEYLLGMMLELKGAAGIYALACDSDGIDGNGDHAGGIIEPQSLERARALGLDPAESLKRHDSYKLFKALGDLIVTGPTRTNVNDFRAILVEPVADRRVSL</sequence>